<dbReference type="InterPro" id="IPR012902">
    <property type="entry name" value="N_methyl_site"/>
</dbReference>
<dbReference type="SUPFAM" id="SSF54523">
    <property type="entry name" value="Pili subunits"/>
    <property type="match status" value="1"/>
</dbReference>
<evidence type="ECO:0000313" key="4">
    <source>
        <dbReference type="Proteomes" id="UP000616837"/>
    </source>
</evidence>
<accession>A0ABR8PCF0</accession>
<comment type="caution">
    <text evidence="3">The sequence shown here is derived from an EMBL/GenBank/DDBJ whole genome shotgun (WGS) entry which is preliminary data.</text>
</comment>
<dbReference type="Pfam" id="PF07963">
    <property type="entry name" value="N_methyl"/>
    <property type="match status" value="1"/>
</dbReference>
<reference evidence="3 4" key="1">
    <citation type="submission" date="2020-08" db="EMBL/GenBank/DDBJ databases">
        <title>A Genomic Blueprint of the Chicken Gut Microbiome.</title>
        <authorList>
            <person name="Gilroy R."/>
            <person name="Ravi A."/>
            <person name="Getino M."/>
            <person name="Pursley I."/>
            <person name="Horton D.L."/>
            <person name="Alikhan N.-F."/>
            <person name="Baker D."/>
            <person name="Gharbi K."/>
            <person name="Hall N."/>
            <person name="Watson M."/>
            <person name="Adriaenssens E.M."/>
            <person name="Foster-Nyarko E."/>
            <person name="Jarju S."/>
            <person name="Secka A."/>
            <person name="Antonio M."/>
            <person name="Oren A."/>
            <person name="Chaudhuri R."/>
            <person name="La Ragione R.M."/>
            <person name="Hildebrand F."/>
            <person name="Pallen M.J."/>
        </authorList>
    </citation>
    <scope>NUCLEOTIDE SEQUENCE [LARGE SCALE GENOMIC DNA]</scope>
    <source>
        <strain evidence="3 4">Sa3CUN2</strain>
    </source>
</reference>
<keyword evidence="2" id="KW-0178">Competence</keyword>
<evidence type="ECO:0000256" key="2">
    <source>
        <dbReference type="ARBA" id="ARBA00023287"/>
    </source>
</evidence>
<dbReference type="InterPro" id="IPR045584">
    <property type="entry name" value="Pilin-like"/>
</dbReference>
<evidence type="ECO:0000256" key="1">
    <source>
        <dbReference type="ARBA" id="ARBA00004241"/>
    </source>
</evidence>
<comment type="subcellular location">
    <subcellularLocation>
        <location evidence="1">Cell surface</location>
    </subcellularLocation>
</comment>
<proteinExistence type="predicted"/>
<dbReference type="EMBL" id="JACSQW010000008">
    <property type="protein sequence ID" value="MBD7894965.1"/>
    <property type="molecule type" value="Genomic_DNA"/>
</dbReference>
<protein>
    <submittedName>
        <fullName evidence="3">Type II secretion system protein</fullName>
    </submittedName>
</protein>
<name>A0ABR8PCF0_9LACO</name>
<keyword evidence="4" id="KW-1185">Reference proteome</keyword>
<dbReference type="RefSeq" id="WP_191684309.1">
    <property type="nucleotide sequence ID" value="NZ_JACSQW010000008.1"/>
</dbReference>
<gene>
    <name evidence="3" type="ORF">H9564_04440</name>
</gene>
<sequence>MKRHGFTILETIIVLVLTALIVTFSFPSLSRSKQVVAEREFWNDFRREWQAAQVRSKTRHIETAVTFDSSSYQIEFAWLEHYQPVKKRLTVPETLLVRKFDDFKMHENGYTKPRTQEFQSSINGKTYLIRIQLAWGGYRIETR</sequence>
<organism evidence="3 4">
    <name type="scientific">Limosilactobacillus avistercoris</name>
    <dbReference type="NCBI Taxonomy" id="2762243"/>
    <lineage>
        <taxon>Bacteria</taxon>
        <taxon>Bacillati</taxon>
        <taxon>Bacillota</taxon>
        <taxon>Bacilli</taxon>
        <taxon>Lactobacillales</taxon>
        <taxon>Lactobacillaceae</taxon>
        <taxon>Limosilactobacillus</taxon>
    </lineage>
</organism>
<dbReference type="Proteomes" id="UP000616837">
    <property type="component" value="Unassembled WGS sequence"/>
</dbReference>
<evidence type="ECO:0000313" key="3">
    <source>
        <dbReference type="EMBL" id="MBD7894965.1"/>
    </source>
</evidence>